<organism evidence="1 2">
    <name type="scientific">Tanacetum coccineum</name>
    <dbReference type="NCBI Taxonomy" id="301880"/>
    <lineage>
        <taxon>Eukaryota</taxon>
        <taxon>Viridiplantae</taxon>
        <taxon>Streptophyta</taxon>
        <taxon>Embryophyta</taxon>
        <taxon>Tracheophyta</taxon>
        <taxon>Spermatophyta</taxon>
        <taxon>Magnoliopsida</taxon>
        <taxon>eudicotyledons</taxon>
        <taxon>Gunneridae</taxon>
        <taxon>Pentapetalae</taxon>
        <taxon>asterids</taxon>
        <taxon>campanulids</taxon>
        <taxon>Asterales</taxon>
        <taxon>Asteraceae</taxon>
        <taxon>Asteroideae</taxon>
        <taxon>Anthemideae</taxon>
        <taxon>Anthemidinae</taxon>
        <taxon>Tanacetum</taxon>
    </lineage>
</organism>
<dbReference type="Gene3D" id="3.30.70.270">
    <property type="match status" value="1"/>
</dbReference>
<reference evidence="1" key="2">
    <citation type="submission" date="2022-01" db="EMBL/GenBank/DDBJ databases">
        <authorList>
            <person name="Yamashiro T."/>
            <person name="Shiraishi A."/>
            <person name="Satake H."/>
            <person name="Nakayama K."/>
        </authorList>
    </citation>
    <scope>NUCLEOTIDE SEQUENCE</scope>
</reference>
<protein>
    <submittedName>
        <fullName evidence="1">Uncharacterized protein</fullName>
    </submittedName>
</protein>
<dbReference type="Proteomes" id="UP001151760">
    <property type="component" value="Unassembled WGS sequence"/>
</dbReference>
<comment type="caution">
    <text evidence="1">The sequence shown here is derived from an EMBL/GenBank/DDBJ whole genome shotgun (WGS) entry which is preliminary data.</text>
</comment>
<reference evidence="1" key="1">
    <citation type="journal article" date="2022" name="Int. J. Mol. Sci.">
        <title>Draft Genome of Tanacetum Coccineum: Genomic Comparison of Closely Related Tanacetum-Family Plants.</title>
        <authorList>
            <person name="Yamashiro T."/>
            <person name="Shiraishi A."/>
            <person name="Nakayama K."/>
            <person name="Satake H."/>
        </authorList>
    </citation>
    <scope>NUCLEOTIDE SEQUENCE</scope>
</reference>
<evidence type="ECO:0000313" key="1">
    <source>
        <dbReference type="EMBL" id="GJS84024.1"/>
    </source>
</evidence>
<dbReference type="SUPFAM" id="SSF56672">
    <property type="entry name" value="DNA/RNA polymerases"/>
    <property type="match status" value="1"/>
</dbReference>
<sequence length="320" mass="36994">MRRVKTKKGLRSFLGILNYARTHIPKLGILLRPLYEKTNAHGDKRLKTSDYELVRKIKEQVQNLPDLEIPPENAYINLEDRWIWSSLQMQSPETGGCTGEMKELTAAALYSVEEALKSPNTSQKNMKITCEEVMKISNHFLESSQKLSSHLKNQEQCINLTSSRPTKPQSEWINLMHGDQSLKTLNFKQQKKQLKPCDNYKQSYNTKLKSVLGSQPKTTTGPIKEKMLEFKIKKPEESSLNWKPWHKDWDAITSNDDNAINDDDNNDGKYRYNRKGFLEDDESSDDSIFIVDPGWDDYSLQVIKSNRPVPLCPEARRARM</sequence>
<dbReference type="InterPro" id="IPR043502">
    <property type="entry name" value="DNA/RNA_pol_sf"/>
</dbReference>
<keyword evidence="2" id="KW-1185">Reference proteome</keyword>
<evidence type="ECO:0000313" key="2">
    <source>
        <dbReference type="Proteomes" id="UP001151760"/>
    </source>
</evidence>
<name>A0ABQ4Z1K3_9ASTR</name>
<gene>
    <name evidence="1" type="ORF">Tco_0750565</name>
</gene>
<dbReference type="InterPro" id="IPR043128">
    <property type="entry name" value="Rev_trsase/Diguanyl_cyclase"/>
</dbReference>
<proteinExistence type="predicted"/>
<dbReference type="EMBL" id="BQNB010010943">
    <property type="protein sequence ID" value="GJS84024.1"/>
    <property type="molecule type" value="Genomic_DNA"/>
</dbReference>
<accession>A0ABQ4Z1K3</accession>